<dbReference type="EMBL" id="JAVHJM010000005">
    <property type="protein sequence ID" value="KAK6514349.1"/>
    <property type="molecule type" value="Genomic_DNA"/>
</dbReference>
<organism evidence="1 2">
    <name type="scientific">Arthrobotrys conoides</name>
    <dbReference type="NCBI Taxonomy" id="74498"/>
    <lineage>
        <taxon>Eukaryota</taxon>
        <taxon>Fungi</taxon>
        <taxon>Dikarya</taxon>
        <taxon>Ascomycota</taxon>
        <taxon>Pezizomycotina</taxon>
        <taxon>Orbiliomycetes</taxon>
        <taxon>Orbiliales</taxon>
        <taxon>Orbiliaceae</taxon>
        <taxon>Arthrobotrys</taxon>
    </lineage>
</organism>
<protein>
    <submittedName>
        <fullName evidence="1">Uncharacterized protein</fullName>
    </submittedName>
</protein>
<dbReference type="AlphaFoldDB" id="A0AAN8NQA6"/>
<evidence type="ECO:0000313" key="2">
    <source>
        <dbReference type="Proteomes" id="UP001307849"/>
    </source>
</evidence>
<reference evidence="1 2" key="1">
    <citation type="submission" date="2019-10" db="EMBL/GenBank/DDBJ databases">
        <authorList>
            <person name="Palmer J.M."/>
        </authorList>
    </citation>
    <scope>NUCLEOTIDE SEQUENCE [LARGE SCALE GENOMIC DNA]</scope>
    <source>
        <strain evidence="1 2">TWF506</strain>
    </source>
</reference>
<proteinExistence type="predicted"/>
<name>A0AAN8NQA6_9PEZI</name>
<gene>
    <name evidence="1" type="ORF">TWF506_008745</name>
</gene>
<evidence type="ECO:0000313" key="1">
    <source>
        <dbReference type="EMBL" id="KAK6514349.1"/>
    </source>
</evidence>
<sequence length="338" mass="39115">MKPTPLLFVSKHLYNFSYPKIWHTLSTILKERTHRMMNRPIPCVGLQKLVAYSKVVGLENMQGFQHVKEIILRDIEDFEDTGAWISGGMLEFVTGLVESGEMRLLRFRLHRVDCSKGNWNEKPIISNFLTAIKHHSKATISPQTTNAPSTPLYFPLQLFELQQITHFEINYYYPCDHQKDQAIIIANTTTLISIFQQTPYLKDLTLCLQYTLDENPDLEHLSQSTISTLNCLQTLQILKVLFHSEFFLTPPPSTKDLLVTQAGSTTWWQKLSENLKSLSIITPYSLNTTEIKAFNMERLQLKTLKSFYMDSKQGPKDFFDLLYSNNPESEEDPRKARD</sequence>
<comment type="caution">
    <text evidence="1">The sequence shown here is derived from an EMBL/GenBank/DDBJ whole genome shotgun (WGS) entry which is preliminary data.</text>
</comment>
<accession>A0AAN8NQA6</accession>
<dbReference type="Proteomes" id="UP001307849">
    <property type="component" value="Unassembled WGS sequence"/>
</dbReference>
<keyword evidence="2" id="KW-1185">Reference proteome</keyword>